<dbReference type="Gene3D" id="2.40.50.100">
    <property type="match status" value="2"/>
</dbReference>
<name>A0A7U7GD01_9GAMM</name>
<dbReference type="EMBL" id="CBTK010000250">
    <property type="protein sequence ID" value="CDH46141.1"/>
    <property type="molecule type" value="Genomic_DNA"/>
</dbReference>
<sequence length="272" mass="29151">MMLAGQQQQTKLTGSIWLDKSEQRFLGQKRVELLRQIAATGSITHAAKAVNLSYKAAWDAVSAMNNMADQPLVMSATGGKYGGGSRITDYGLRQIELFDTVESEYRRFLARLGEKVHDVDELINFMRRLMMQTSARNQFLGRVTALKSGPINVEVSVDIGGGDQITALITNNSVENLAIKEGSEVYALVKASSVIIMASVEKMKLSARNQLRGTVSSCKKGAVNGEVSIQLAGGKTVTAIITNDSIDGLALKEGNQAVAVIKSSSVILGVGL</sequence>
<evidence type="ECO:0000259" key="7">
    <source>
        <dbReference type="PROSITE" id="PS51866"/>
    </source>
</evidence>
<dbReference type="InterPro" id="IPR005116">
    <property type="entry name" value="Transp-assoc_OB_typ1"/>
</dbReference>
<dbReference type="InterPro" id="IPR036390">
    <property type="entry name" value="WH_DNA-bd_sf"/>
</dbReference>
<dbReference type="InterPro" id="IPR036388">
    <property type="entry name" value="WH-like_DNA-bd_sf"/>
</dbReference>
<dbReference type="PANTHER" id="PTHR30432">
    <property type="entry name" value="TRANSCRIPTIONAL REGULATOR MODE"/>
    <property type="match status" value="1"/>
</dbReference>
<dbReference type="RefSeq" id="WP_230314447.1">
    <property type="nucleotide sequence ID" value="NZ_CBTK010000250.1"/>
</dbReference>
<keyword evidence="4" id="KW-0677">Repeat</keyword>
<evidence type="ECO:0000256" key="1">
    <source>
        <dbReference type="ARBA" id="ARBA00008110"/>
    </source>
</evidence>
<feature type="region of interest" description="Required for dimer formation and molybdate binding" evidence="6">
    <location>
        <begin position="133"/>
        <end position="141"/>
    </location>
</feature>
<evidence type="ECO:0000313" key="8">
    <source>
        <dbReference type="EMBL" id="CDH46141.1"/>
    </source>
</evidence>
<evidence type="ECO:0000256" key="4">
    <source>
        <dbReference type="ARBA" id="ARBA00022737"/>
    </source>
</evidence>
<keyword evidence="3 5" id="KW-0500">Molybdenum</keyword>
<dbReference type="InterPro" id="IPR016462">
    <property type="entry name" value="ModE"/>
</dbReference>
<dbReference type="InterPro" id="IPR004606">
    <property type="entry name" value="Mop_domain"/>
</dbReference>
<proteinExistence type="inferred from homology"/>
<keyword evidence="9" id="KW-1185">Reference proteome</keyword>
<dbReference type="GO" id="GO:0003700">
    <property type="term" value="F:DNA-binding transcription factor activity"/>
    <property type="evidence" value="ECO:0007669"/>
    <property type="project" value="InterPro"/>
</dbReference>
<dbReference type="GO" id="GO:0030151">
    <property type="term" value="F:molybdenum ion binding"/>
    <property type="evidence" value="ECO:0007669"/>
    <property type="project" value="UniProtKB-UniRule"/>
</dbReference>
<evidence type="ECO:0000256" key="3">
    <source>
        <dbReference type="ARBA" id="ARBA00022505"/>
    </source>
</evidence>
<dbReference type="PANTHER" id="PTHR30432:SF1">
    <property type="entry name" value="DNA-BINDING TRANSCRIPTIONAL DUAL REGULATOR MODE"/>
    <property type="match status" value="1"/>
</dbReference>
<protein>
    <submittedName>
        <fullName evidence="8">Molybdenum transport protein modE</fullName>
    </submittedName>
</protein>
<keyword evidence="2 5" id="KW-0813">Transport</keyword>
<comment type="similarity">
    <text evidence="1 5">Belongs to the ModE family.</text>
</comment>
<organism evidence="8 9">
    <name type="scientific">Candidatus Contendobacter odensis Run_B_J11</name>
    <dbReference type="NCBI Taxonomy" id="1400861"/>
    <lineage>
        <taxon>Bacteria</taxon>
        <taxon>Pseudomonadati</taxon>
        <taxon>Pseudomonadota</taxon>
        <taxon>Gammaproteobacteria</taxon>
        <taxon>Candidatus Competibacteraceae</taxon>
        <taxon>Candidatus Contendibacter</taxon>
    </lineage>
</organism>
<dbReference type="GO" id="GO:0015689">
    <property type="term" value="P:molybdate ion transport"/>
    <property type="evidence" value="ECO:0007669"/>
    <property type="project" value="UniProtKB-UniRule"/>
</dbReference>
<reference evidence="8 9" key="1">
    <citation type="journal article" date="2014" name="ISME J.">
        <title>Candidatus Competibacter-lineage genomes retrieved from metagenomes reveal functional metabolic diversity.</title>
        <authorList>
            <person name="McIlroy S.J."/>
            <person name="Albertsen M."/>
            <person name="Andresen E.K."/>
            <person name="Saunders A.M."/>
            <person name="Kristiansen R."/>
            <person name="Stokholm-Bjerregaard M."/>
            <person name="Nielsen K.L."/>
            <person name="Nielsen P.H."/>
        </authorList>
    </citation>
    <scope>NUCLEOTIDE SEQUENCE [LARGE SCALE GENOMIC DNA]</scope>
    <source>
        <strain evidence="8 9">Run_B_J11</strain>
    </source>
</reference>
<dbReference type="PROSITE" id="PS51866">
    <property type="entry name" value="MOP"/>
    <property type="match status" value="2"/>
</dbReference>
<evidence type="ECO:0000256" key="2">
    <source>
        <dbReference type="ARBA" id="ARBA00022448"/>
    </source>
</evidence>
<dbReference type="PIRSF" id="PIRSF005763">
    <property type="entry name" value="Txn_reg_ModE"/>
    <property type="match status" value="1"/>
</dbReference>
<dbReference type="Proteomes" id="UP000019184">
    <property type="component" value="Unassembled WGS sequence"/>
</dbReference>
<dbReference type="SUPFAM" id="SSF46785">
    <property type="entry name" value="Winged helix' DNA-binding domain"/>
    <property type="match status" value="1"/>
</dbReference>
<dbReference type="InterPro" id="IPR000847">
    <property type="entry name" value="LysR_HTH_N"/>
</dbReference>
<accession>A0A7U7GD01</accession>
<comment type="caution">
    <text evidence="8">The sequence shown here is derived from an EMBL/GenBank/DDBJ whole genome shotgun (WGS) entry which is preliminary data.</text>
</comment>
<dbReference type="SUPFAM" id="SSF50331">
    <property type="entry name" value="MOP-like"/>
    <property type="match status" value="2"/>
</dbReference>
<dbReference type="NCBIfam" id="TIGR00638">
    <property type="entry name" value="Mop"/>
    <property type="match status" value="2"/>
</dbReference>
<feature type="domain" description="Mop" evidence="7">
    <location>
        <begin position="204"/>
        <end position="270"/>
    </location>
</feature>
<dbReference type="Gene3D" id="1.10.10.10">
    <property type="entry name" value="Winged helix-like DNA-binding domain superfamily/Winged helix DNA-binding domain"/>
    <property type="match status" value="1"/>
</dbReference>
<feature type="domain" description="Mop" evidence="7">
    <location>
        <begin position="132"/>
        <end position="198"/>
    </location>
</feature>
<gene>
    <name evidence="8" type="ORF">BN874_360024</name>
</gene>
<evidence type="ECO:0000313" key="9">
    <source>
        <dbReference type="Proteomes" id="UP000019184"/>
    </source>
</evidence>
<dbReference type="Pfam" id="PF03459">
    <property type="entry name" value="TOBE"/>
    <property type="match status" value="2"/>
</dbReference>
<dbReference type="Pfam" id="PF00126">
    <property type="entry name" value="HTH_1"/>
    <property type="match status" value="1"/>
</dbReference>
<evidence type="ECO:0000256" key="5">
    <source>
        <dbReference type="PIRNR" id="PIRNR005763"/>
    </source>
</evidence>
<dbReference type="InterPro" id="IPR051815">
    <property type="entry name" value="Molybdate_resp_trans_reg"/>
</dbReference>
<dbReference type="InterPro" id="IPR008995">
    <property type="entry name" value="Mo/tungstate-bd_C_term_dom"/>
</dbReference>
<evidence type="ECO:0000256" key="6">
    <source>
        <dbReference type="PIRSR" id="PIRSR005763-1"/>
    </source>
</evidence>
<dbReference type="AlphaFoldDB" id="A0A7U7GD01"/>